<evidence type="ECO:0000256" key="3">
    <source>
        <dbReference type="ARBA" id="ARBA00022630"/>
    </source>
</evidence>
<dbReference type="InterPro" id="IPR005101">
    <property type="entry name" value="Cryptochr/Photolyase_FAD-bd"/>
</dbReference>
<comment type="cofactor">
    <cofactor evidence="1">
        <name>(6R)-5,10-methylene-5,6,7,8-tetrahydrofolate</name>
        <dbReference type="ChEBI" id="CHEBI:15636"/>
    </cofactor>
</comment>
<dbReference type="InterPro" id="IPR014729">
    <property type="entry name" value="Rossmann-like_a/b/a_fold"/>
</dbReference>
<dbReference type="InterPro" id="IPR036155">
    <property type="entry name" value="Crypto/Photolyase_N_sf"/>
</dbReference>
<feature type="binding site" evidence="6">
    <location>
        <begin position="663"/>
        <end position="665"/>
    </location>
    <ligand>
        <name>FAD</name>
        <dbReference type="ChEBI" id="CHEBI:57692"/>
    </ligand>
</feature>
<feature type="region of interest" description="Disordered" evidence="7">
    <location>
        <begin position="720"/>
        <end position="743"/>
    </location>
</feature>
<evidence type="ECO:0000259" key="8">
    <source>
        <dbReference type="PROSITE" id="PS51645"/>
    </source>
</evidence>
<evidence type="ECO:0000313" key="9">
    <source>
        <dbReference type="EMBL" id="KAJ2892321.1"/>
    </source>
</evidence>
<keyword evidence="5" id="KW-0157">Chromophore</keyword>
<dbReference type="Pfam" id="PF00875">
    <property type="entry name" value="DNA_photolyase"/>
    <property type="match status" value="1"/>
</dbReference>
<feature type="compositionally biased region" description="Low complexity" evidence="7">
    <location>
        <begin position="557"/>
        <end position="572"/>
    </location>
</feature>
<keyword evidence="10" id="KW-1185">Reference proteome</keyword>
<dbReference type="SUPFAM" id="SSF48173">
    <property type="entry name" value="Cryptochrome/photolyase FAD-binding domain"/>
    <property type="match status" value="2"/>
</dbReference>
<feature type="region of interest" description="Disordered" evidence="7">
    <location>
        <begin position="297"/>
        <end position="325"/>
    </location>
</feature>
<evidence type="ECO:0000313" key="10">
    <source>
        <dbReference type="Proteomes" id="UP001201980"/>
    </source>
</evidence>
<dbReference type="InterPro" id="IPR014133">
    <property type="entry name" value="Cry_DASH"/>
</dbReference>
<protein>
    <recommendedName>
        <fullName evidence="8">Photolyase/cryptochrome alpha/beta domain-containing protein</fullName>
    </recommendedName>
</protein>
<feature type="compositionally biased region" description="Polar residues" evidence="7">
    <location>
        <begin position="512"/>
        <end position="532"/>
    </location>
</feature>
<evidence type="ECO:0000256" key="6">
    <source>
        <dbReference type="PIRSR" id="PIRSR602081-1"/>
    </source>
</evidence>
<keyword evidence="4 6" id="KW-0274">FAD</keyword>
<reference evidence="9" key="1">
    <citation type="submission" date="2022-07" db="EMBL/GenBank/DDBJ databases">
        <title>Draft genome sequence of Zalerion maritima ATCC 34329, a (micro)plastics degrading marine fungus.</title>
        <authorList>
            <person name="Paco A."/>
            <person name="Goncalves M.F.M."/>
            <person name="Rocha-Santos T.A.P."/>
            <person name="Alves A."/>
        </authorList>
    </citation>
    <scope>NUCLEOTIDE SEQUENCE</scope>
    <source>
        <strain evidence="9">ATCC 34329</strain>
    </source>
</reference>
<dbReference type="Gene3D" id="3.40.50.620">
    <property type="entry name" value="HUPs"/>
    <property type="match status" value="1"/>
</dbReference>
<comment type="cofactor">
    <cofactor evidence="6">
        <name>FAD</name>
        <dbReference type="ChEBI" id="CHEBI:57692"/>
    </cofactor>
    <text evidence="6">Binds 1 FAD per subunit.</text>
</comment>
<dbReference type="AlphaFoldDB" id="A0AAD5WNE7"/>
<dbReference type="InterPro" id="IPR002081">
    <property type="entry name" value="Cryptochrome/DNA_photolyase_1"/>
</dbReference>
<dbReference type="SUPFAM" id="SSF52425">
    <property type="entry name" value="Cryptochrome/photolyase, N-terminal domain"/>
    <property type="match status" value="1"/>
</dbReference>
<feature type="region of interest" description="Disordered" evidence="7">
    <location>
        <begin position="1"/>
        <end position="24"/>
    </location>
</feature>
<dbReference type="GO" id="GO:0000719">
    <property type="term" value="P:photoreactive repair"/>
    <property type="evidence" value="ECO:0007669"/>
    <property type="project" value="TreeGrafter"/>
</dbReference>
<evidence type="ECO:0000256" key="4">
    <source>
        <dbReference type="ARBA" id="ARBA00022827"/>
    </source>
</evidence>
<dbReference type="Proteomes" id="UP001201980">
    <property type="component" value="Unassembled WGS sequence"/>
</dbReference>
<keyword evidence="3 6" id="KW-0285">Flavoprotein</keyword>
<dbReference type="Pfam" id="PF03441">
    <property type="entry name" value="FAD_binding_7"/>
    <property type="match status" value="1"/>
</dbReference>
<dbReference type="InterPro" id="IPR006050">
    <property type="entry name" value="DNA_photolyase_N"/>
</dbReference>
<proteinExistence type="inferred from homology"/>
<dbReference type="GO" id="GO:0003684">
    <property type="term" value="F:damaged DNA binding"/>
    <property type="evidence" value="ECO:0007669"/>
    <property type="project" value="TreeGrafter"/>
</dbReference>
<dbReference type="PROSITE" id="PS51645">
    <property type="entry name" value="PHR_CRY_ALPHA_BETA"/>
    <property type="match status" value="1"/>
</dbReference>
<accession>A0AAD5WNE7</accession>
<feature type="compositionally biased region" description="Polar residues" evidence="7">
    <location>
        <begin position="573"/>
        <end position="583"/>
    </location>
</feature>
<evidence type="ECO:0000256" key="5">
    <source>
        <dbReference type="ARBA" id="ARBA00022991"/>
    </source>
</evidence>
<dbReference type="PANTHER" id="PTHR11455">
    <property type="entry name" value="CRYPTOCHROME"/>
    <property type="match status" value="1"/>
</dbReference>
<organism evidence="9 10">
    <name type="scientific">Zalerion maritima</name>
    <dbReference type="NCBI Taxonomy" id="339359"/>
    <lineage>
        <taxon>Eukaryota</taxon>
        <taxon>Fungi</taxon>
        <taxon>Dikarya</taxon>
        <taxon>Ascomycota</taxon>
        <taxon>Pezizomycotina</taxon>
        <taxon>Sordariomycetes</taxon>
        <taxon>Lulworthiomycetidae</taxon>
        <taxon>Lulworthiales</taxon>
        <taxon>Lulworthiaceae</taxon>
        <taxon>Zalerion</taxon>
    </lineage>
</organism>
<feature type="compositionally biased region" description="Polar residues" evidence="7">
    <location>
        <begin position="540"/>
        <end position="550"/>
    </location>
</feature>
<dbReference type="GO" id="GO:0071949">
    <property type="term" value="F:FAD binding"/>
    <property type="evidence" value="ECO:0007669"/>
    <property type="project" value="TreeGrafter"/>
</dbReference>
<dbReference type="Gene3D" id="1.25.40.80">
    <property type="match status" value="1"/>
</dbReference>
<dbReference type="PRINTS" id="PR00147">
    <property type="entry name" value="DNAPHOTLYASE"/>
</dbReference>
<evidence type="ECO:0000256" key="2">
    <source>
        <dbReference type="ARBA" id="ARBA00005862"/>
    </source>
</evidence>
<dbReference type="InterPro" id="IPR036134">
    <property type="entry name" value="Crypto/Photolyase_FAD-like_sf"/>
</dbReference>
<feature type="region of interest" description="Disordered" evidence="7">
    <location>
        <begin position="506"/>
        <end position="598"/>
    </location>
</feature>
<comment type="similarity">
    <text evidence="2">Belongs to the DNA photolyase class-1 family.</text>
</comment>
<dbReference type="Gene3D" id="1.10.579.10">
    <property type="entry name" value="DNA Cyclobutane Dipyrimidine Photolyase, subunit A, domain 3"/>
    <property type="match status" value="1"/>
</dbReference>
<dbReference type="PANTHER" id="PTHR11455:SF22">
    <property type="entry name" value="CRYPTOCHROME DASH"/>
    <property type="match status" value="1"/>
</dbReference>
<dbReference type="EMBL" id="JAKWBI020000836">
    <property type="protein sequence ID" value="KAJ2892321.1"/>
    <property type="molecule type" value="Genomic_DNA"/>
</dbReference>
<dbReference type="GO" id="GO:0003904">
    <property type="term" value="F:deoxyribodipyrimidine photo-lyase activity"/>
    <property type="evidence" value="ECO:0007669"/>
    <property type="project" value="TreeGrafter"/>
</dbReference>
<evidence type="ECO:0000256" key="1">
    <source>
        <dbReference type="ARBA" id="ARBA00001932"/>
    </source>
</evidence>
<feature type="compositionally biased region" description="Basic and acidic residues" evidence="7">
    <location>
        <begin position="301"/>
        <end position="315"/>
    </location>
</feature>
<name>A0AAD5WNE7_9PEZI</name>
<feature type="compositionally biased region" description="Low complexity" evidence="7">
    <location>
        <begin position="8"/>
        <end position="24"/>
    </location>
</feature>
<feature type="domain" description="Photolyase/cryptochrome alpha/beta" evidence="8">
    <location>
        <begin position="29"/>
        <end position="211"/>
    </location>
</feature>
<evidence type="ECO:0000256" key="7">
    <source>
        <dbReference type="SAM" id="MobiDB-lite"/>
    </source>
</evidence>
<sequence length="925" mass="102100">MPPRKPGTPSSMSTVAPASTTATTPTENNTLVYILRKDLRVADNPILNHLSESPDHGFTHLVPLHVLSPTQIEVSGLIPNHPLPGGYGGNVSATEMEVRANTKRTCPYPEARSREGKFWRCGPYRAKFVAESVWTLQQSLMSLGSDLLIRVGHYDEVIESLADALRAQGFNIGAVWMTSEEGTEEKEDEEKVRETCRNIGADAKFWPDEKFFIDDRDITLPSPQDLPDVFTTYRKSMEPLRSRPRPMVPAPRARSLPHFIPHCPPHPLPFVIPETLDGLIEALVRPVREFLPKLVQPTRAGARDPQQESEMHPEVEPPSLPSGSETCHPFIGGETHAHARLSYIIHSGVAGYYKATRNGLLGVDFSTKLSAYLAIGCLTARQVHWALAGFEAGDWDWLKWGQDSGLLAVARHGLDGWRSIGASGGKGYSSIPDPEGKFLNSITETEGYGKGENEGTAAVRFELLWRDYMRLCNRKFGARLFALSGFRKDKKTRWKSILQGRMALQGDAGSVAPSSWPDSNGHSPRSQSNPPTLNRAESVHVTTPRPSFNTLPPPRVGSSPPAGPAYPRRYPPTQSTYLSTFRQPTLPHNPDQQGQEQQPTLHVLHRCLNGTTGQTLIDATSRELLSTGYTSNRARQNFASFLTKHLSIDWRLGAEWYECCLIDYDVSSNWANWQYVGGIGNDPRGEARIFNPVKQGFEYDPLGKYSRAWVPEVRGFPVEDKASAEGKPAGDDKNSGRPAPDKKLENIMQPWTTPREQWRALGWENKSWERMEMWEKPVLKINFRVEGKPGREGVQEGGEALAARGATEEELGPAQDLEQPEVPVVPPVVAPVSEVAYQRVLGTEALAAMEEGVGAEARRIVAAEELVPRAPLGEFPKAQGDGTRRVHNRLQAPSSLLSKKPSGHGLEAAVELGEVINEAAVQVGL</sequence>
<dbReference type="NCBIfam" id="TIGR02765">
    <property type="entry name" value="crypto_DASH"/>
    <property type="match status" value="1"/>
</dbReference>
<comment type="caution">
    <text evidence="9">The sequence shown here is derived from an EMBL/GenBank/DDBJ whole genome shotgun (WGS) entry which is preliminary data.</text>
</comment>
<gene>
    <name evidence="9" type="ORF">MKZ38_010004</name>
</gene>